<reference evidence="1" key="1">
    <citation type="submission" date="2020-11" db="EMBL/GenBank/DDBJ databases">
        <authorList>
            <person name="Tran Van P."/>
        </authorList>
    </citation>
    <scope>NUCLEOTIDE SEQUENCE</scope>
</reference>
<dbReference type="InterPro" id="IPR027417">
    <property type="entry name" value="P-loop_NTPase"/>
</dbReference>
<dbReference type="EMBL" id="OB663436">
    <property type="protein sequence ID" value="CAD7231366.1"/>
    <property type="molecule type" value="Genomic_DNA"/>
</dbReference>
<dbReference type="PROSITE" id="PS50893">
    <property type="entry name" value="ABC_TRANSPORTER_2"/>
    <property type="match status" value="1"/>
</dbReference>
<evidence type="ECO:0000313" key="1">
    <source>
        <dbReference type="EMBL" id="CAD7231366.1"/>
    </source>
</evidence>
<proteinExistence type="predicted"/>
<dbReference type="GO" id="GO:0016887">
    <property type="term" value="F:ATP hydrolysis activity"/>
    <property type="evidence" value="ECO:0007669"/>
    <property type="project" value="InterPro"/>
</dbReference>
<gene>
    <name evidence="1" type="ORF">CTOB1V02_LOCUS9213</name>
</gene>
<dbReference type="InterPro" id="IPR003439">
    <property type="entry name" value="ABC_transporter-like_ATP-bd"/>
</dbReference>
<dbReference type="Gene3D" id="2.50.20.10">
    <property type="entry name" value="Lipoprotein localisation LolA/LolB/LppX"/>
    <property type="match status" value="1"/>
</dbReference>
<accession>A0A7R8WGQ0</accession>
<name>A0A7R8WGQ0_9CRUS</name>
<sequence>MRVAVIFEGRDAAGKGGSIKRFKEHLNPRTFRVVALTKPTEVEQGQWYFRRYIKVLPNPGEMVFFDRSWYNRAVVEPVMGFCTKEQYAKFMVQVPEYEHLLYEDNLIIIKFWFSISKEEQNKRFEARLNNPLKRWKFSPVDKKGQEMWDDYTFYKEQMFTSLLRPIQWFNQIDPRDPLQLTNGVYGVLGRYYFLNNANVWIWGLIGNSRTRGFDVLETNKAAPEFGGRYQHPTNKGEIAISYHYRTARTDGILLPLNEKIPEHRIALDGKWDLEVGLWFEAAVIHKREDLDLLTNQTLNIPRKKRKEMVNMALEWVGLGGMADKKPDKLSGGEGQRVAIARAMVKNPEIVIADEPSANLDAANTHAILKTMKHLNEAGFLEGWNHQAIKDNIEWELGYGHLVHQDFDPYDPFSILDGHGVLDPTIADKLTPVLIRQASIYPNGRMISVALKGIDADQSLLKLPTEVLASSTADIPAIIGKNMANTIGLKEGDKVLLRWRDKGGTFDAANLTIVKIFSTNTLTVDKGQIWLPIQKLWKMTGLENHATYYVDYPQMEWEKRIKFGGLIDVPDSEGNSKGQGPAAGIAINLLDKDNKEKVRLNIESSLVSGKMPQQKGEAIIGHDFAEKVNLKIGDQLTFFGTTMDGSMTFQNYTVSGTIRFGAGAMDRGAFLVDITDAQDMLDMEDGTDRIIQLSGHMLKQSVMGSDLSYEDMMEDGELLEKYEASLQGEEVIDDRPTYILELIAKVDDINYYKRKMWIDKERFVPLKEELFAKSGQLLKKTTMSDVVRFGDRWYPRKINFKDMLKSVEINDDEKFTIHQMEQKLEFFLNKQKELNARLEVSILVHSNSSLPNTFKRAIFFDNNSDVEIKSLNSLVDNIENNSSILKEKVAELTDGIDDDNEKIKQIYYWVQDNIRYIAFEYGLMGFQPEACQSVYNNKYGDCKGMANLTKQMLTLAGYDARLTWIGTNDLPYTYDLPSLIVDNHMICTVLLGDEKIFLDATEKYSDLGTYAHRIQGKQVLIENGKDYIIDQIPVSDYKSNKEETTHELSIEDNSKLVGNGQLTFTGDRISWLKYIMSGIPEKDWDKTLRSYIGNSDKNINLSILGIAQKSKKLDKELRYLLEIFPEDDEHFQITEAPAEYKEEPIVILCHKMYLTFQNNRNYMLENVKKGIVRRRVIIQDKSALDYYSEYYYKKSDHAAISIIKADGTKEEVDFDNAVEVSTEVPRHYRNSYSSGSYFKIAIPNLEVGDIVDSYELINTALMTNTFSNIFTISESFPVVHQEFIFDIDGRWDIYINTFNGAPKVEADKYGLTVKVYAYEDIYQLRSKNDQKKLEVFNDKKKFKKKDWRAKRYAKKLAEKADELEEYEEKKFEIVKAWIENDYEAKDINSFKINSFGNESLITPLECASNFTSDAYLKKAGPNLIFDIGMLISGQIQLDPDEIEGRTKPIEMNSARTISNDISITIPEGLRVEGLDNLNFNVNNDAAAFISSATVEGNVIKITTNKVYKQEFLELESWPKLVEMLEAAYQFTQQKVVLKKQ</sequence>
<dbReference type="OrthoDB" id="66620at2759"/>
<dbReference type="Pfam" id="PF17131">
    <property type="entry name" value="LolA_like"/>
    <property type="match status" value="1"/>
</dbReference>
<dbReference type="SUPFAM" id="SSF54001">
    <property type="entry name" value="Cysteine proteinases"/>
    <property type="match status" value="1"/>
</dbReference>
<dbReference type="GO" id="GO:0005524">
    <property type="term" value="F:ATP binding"/>
    <property type="evidence" value="ECO:0007669"/>
    <property type="project" value="InterPro"/>
</dbReference>
<dbReference type="CDD" id="cd16329">
    <property type="entry name" value="LolA_like"/>
    <property type="match status" value="1"/>
</dbReference>
<dbReference type="InterPro" id="IPR024618">
    <property type="entry name" value="DUF3857"/>
</dbReference>
<dbReference type="Gene3D" id="3.10.620.30">
    <property type="match status" value="1"/>
</dbReference>
<dbReference type="Gene3D" id="3.40.50.300">
    <property type="entry name" value="P-loop containing nucleotide triphosphate hydrolases"/>
    <property type="match status" value="2"/>
</dbReference>
<dbReference type="Pfam" id="PF01841">
    <property type="entry name" value="Transglut_core"/>
    <property type="match status" value="1"/>
</dbReference>
<dbReference type="Pfam" id="PF12969">
    <property type="entry name" value="DUF3857"/>
    <property type="match status" value="1"/>
</dbReference>
<dbReference type="PANTHER" id="PTHR34383:SF1">
    <property type="entry name" value="ADP-POLYPHOSPHATE PHOSPHOTRANSFERASE"/>
    <property type="match status" value="1"/>
</dbReference>
<dbReference type="InterPro" id="IPR033399">
    <property type="entry name" value="TP_0789-like"/>
</dbReference>
<protein>
    <submittedName>
        <fullName evidence="1">Uncharacterized protein</fullName>
    </submittedName>
</protein>
<dbReference type="Gene3D" id="2.60.120.1130">
    <property type="match status" value="1"/>
</dbReference>
<organism evidence="1">
    <name type="scientific">Cyprideis torosa</name>
    <dbReference type="NCBI Taxonomy" id="163714"/>
    <lineage>
        <taxon>Eukaryota</taxon>
        <taxon>Metazoa</taxon>
        <taxon>Ecdysozoa</taxon>
        <taxon>Arthropoda</taxon>
        <taxon>Crustacea</taxon>
        <taxon>Oligostraca</taxon>
        <taxon>Ostracoda</taxon>
        <taxon>Podocopa</taxon>
        <taxon>Podocopida</taxon>
        <taxon>Cytherocopina</taxon>
        <taxon>Cytheroidea</taxon>
        <taxon>Cytherideidae</taxon>
        <taxon>Cyprideis</taxon>
    </lineage>
</organism>
<dbReference type="PANTHER" id="PTHR34383">
    <property type="entry name" value="POLYPHOSPHATE:AMP PHOSPHOTRANSFERASE-RELATED"/>
    <property type="match status" value="1"/>
</dbReference>
<dbReference type="InterPro" id="IPR022488">
    <property type="entry name" value="PPK2-related"/>
</dbReference>
<dbReference type="SUPFAM" id="SSF52540">
    <property type="entry name" value="P-loop containing nucleoside triphosphate hydrolases"/>
    <property type="match status" value="2"/>
</dbReference>
<dbReference type="Pfam" id="PF03976">
    <property type="entry name" value="PPK2"/>
    <property type="match status" value="1"/>
</dbReference>
<dbReference type="Pfam" id="PF00005">
    <property type="entry name" value="ABC_tran"/>
    <property type="match status" value="1"/>
</dbReference>
<dbReference type="InterPro" id="IPR002931">
    <property type="entry name" value="Transglutaminase-like"/>
</dbReference>
<dbReference type="InterPro" id="IPR038765">
    <property type="entry name" value="Papain-like_cys_pep_sf"/>
</dbReference>
<dbReference type="Gene3D" id="2.60.40.3140">
    <property type="match status" value="1"/>
</dbReference>